<protein>
    <submittedName>
        <fullName evidence="6">Peptidase A1 domain-containing protein</fullName>
    </submittedName>
</protein>
<dbReference type="PROSITE" id="PS00141">
    <property type="entry name" value="ASP_PROTEASE"/>
    <property type="match status" value="1"/>
</dbReference>
<dbReference type="Gene3D" id="2.40.70.10">
    <property type="entry name" value="Acid Proteases"/>
    <property type="match status" value="2"/>
</dbReference>
<accession>A0A915E1L0</accession>
<dbReference type="GO" id="GO:0006508">
    <property type="term" value="P:proteolysis"/>
    <property type="evidence" value="ECO:0007669"/>
    <property type="project" value="UniProtKB-KW"/>
</dbReference>
<keyword evidence="3" id="KW-0378">Hydrolase</keyword>
<evidence type="ECO:0000259" key="4">
    <source>
        <dbReference type="PROSITE" id="PS51767"/>
    </source>
</evidence>
<dbReference type="Proteomes" id="UP000887574">
    <property type="component" value="Unplaced"/>
</dbReference>
<dbReference type="InterPro" id="IPR001461">
    <property type="entry name" value="Aspartic_peptidase_A1"/>
</dbReference>
<dbReference type="PANTHER" id="PTHR47966">
    <property type="entry name" value="BETA-SITE APP-CLEAVING ENZYME, ISOFORM A-RELATED"/>
    <property type="match status" value="1"/>
</dbReference>
<keyword evidence="5" id="KW-1185">Reference proteome</keyword>
<dbReference type="GO" id="GO:0004190">
    <property type="term" value="F:aspartic-type endopeptidase activity"/>
    <property type="evidence" value="ECO:0007669"/>
    <property type="project" value="UniProtKB-KW"/>
</dbReference>
<dbReference type="Pfam" id="PF25273">
    <property type="entry name" value="DUF7869"/>
    <property type="match status" value="1"/>
</dbReference>
<evidence type="ECO:0000256" key="2">
    <source>
        <dbReference type="PIRSR" id="PIRSR601461-1"/>
    </source>
</evidence>
<dbReference type="AlphaFoldDB" id="A0A915E1L0"/>
<dbReference type="InterPro" id="IPR021109">
    <property type="entry name" value="Peptidase_aspartic_dom_sf"/>
</dbReference>
<dbReference type="PRINTS" id="PR00792">
    <property type="entry name" value="PEPSIN"/>
</dbReference>
<dbReference type="SUPFAM" id="SSF50630">
    <property type="entry name" value="Acid proteases"/>
    <property type="match status" value="1"/>
</dbReference>
<dbReference type="InterPro" id="IPR057191">
    <property type="entry name" value="DUF7869"/>
</dbReference>
<dbReference type="Pfam" id="PF00026">
    <property type="entry name" value="Asp"/>
    <property type="match status" value="1"/>
</dbReference>
<evidence type="ECO:0000313" key="5">
    <source>
        <dbReference type="Proteomes" id="UP000887574"/>
    </source>
</evidence>
<dbReference type="GO" id="GO:0005764">
    <property type="term" value="C:lysosome"/>
    <property type="evidence" value="ECO:0007669"/>
    <property type="project" value="TreeGrafter"/>
</dbReference>
<sequence>MATVSAQEVGSSDSVTAGAIDVEEKHLRFMKSFEKRAVKPLKFDVYTVRSRLSCDARDRHYQQFFLIQSCVGQDGIKLRLEGKAVCKKFFCAVVALSEHTFNRFIVDYVNGRHQAGKHGNAVAQESPTGNEYYAPPSLTKRECVEIATGNNTSATVVVPTDCFMKLHLVFISERADRKDYAARKIFSVRSPDQFLSVAHDGMTKMHTKIPHLLQGRAKLLADKDLAFCDLNVALVHRPICGSSIQEFPFSMHGYFNLCGANVGGTNSVLSQLLDAVSRTKQISPTVAFQLDNFGPNKSYLLLGALGWFLRAQSVVREFYVAYNEVGHTHIDIDACFGRFSKRLDRSQCPTPQAMKQEFEKLNGVENSTLLYTVYDFDKVISCCDNLLHFIETVAPHPLVLPVDQEKIMKLDGVVEQCCTILSTRELSNIAEAKLAYLSHVGEPFQQMLDRFKQNASVERSEPLRLTDEENQLVGRFLAEEQSAVRRLWNVFDTGSANLWVPDSNCNNCLGKNIFRSNESSSHEIQNDRFSIAYGIGTTAGKLGKDTVRIIGLGGPDAVLTIPNITFGQAFSISSTFTEEPFDGYFGLAFQSLAEQNVEPVLQQAYNQKLLSSAVFTVYLEESAHIYPGHATRISGIFTLGGLDTVSCGTPVYVPLLHDKYYEIVVDQVSVGSTNISAYKSAAISDTGTSLLMGKKAIVEIIAAAVGAIYEGRYGVFLIACNATYHSVTFTIDGSPYSLGPSVLTMNYGGLGVNQCLFGIYHDDSILKMIGMDWILGTPFNRQNCIVYDMERRRIGIAPHLPKPADGRLRIQGPRSMAPRPEFKVKQETTCLNQTNCQGYWLLTL</sequence>
<reference evidence="6" key="1">
    <citation type="submission" date="2022-11" db="UniProtKB">
        <authorList>
            <consortium name="WormBaseParasite"/>
        </authorList>
    </citation>
    <scope>IDENTIFICATION</scope>
</reference>
<comment type="similarity">
    <text evidence="1 3">Belongs to the peptidase A1 family.</text>
</comment>
<feature type="domain" description="Peptidase A1" evidence="4">
    <location>
        <begin position="476"/>
        <end position="797"/>
    </location>
</feature>
<feature type="active site" evidence="2">
    <location>
        <position position="685"/>
    </location>
</feature>
<dbReference type="InterPro" id="IPR034164">
    <property type="entry name" value="Pepsin-like_dom"/>
</dbReference>
<organism evidence="5 6">
    <name type="scientific">Ditylenchus dipsaci</name>
    <dbReference type="NCBI Taxonomy" id="166011"/>
    <lineage>
        <taxon>Eukaryota</taxon>
        <taxon>Metazoa</taxon>
        <taxon>Ecdysozoa</taxon>
        <taxon>Nematoda</taxon>
        <taxon>Chromadorea</taxon>
        <taxon>Rhabditida</taxon>
        <taxon>Tylenchina</taxon>
        <taxon>Tylenchomorpha</taxon>
        <taxon>Sphaerularioidea</taxon>
        <taxon>Anguinidae</taxon>
        <taxon>Anguininae</taxon>
        <taxon>Ditylenchus</taxon>
    </lineage>
</organism>
<dbReference type="PROSITE" id="PS51767">
    <property type="entry name" value="PEPTIDASE_A1"/>
    <property type="match status" value="1"/>
</dbReference>
<dbReference type="CDD" id="cd05471">
    <property type="entry name" value="pepsin_like"/>
    <property type="match status" value="1"/>
</dbReference>
<feature type="active site" evidence="2">
    <location>
        <position position="492"/>
    </location>
</feature>
<evidence type="ECO:0000313" key="6">
    <source>
        <dbReference type="WBParaSite" id="jg25224"/>
    </source>
</evidence>
<evidence type="ECO:0000256" key="1">
    <source>
        <dbReference type="ARBA" id="ARBA00007447"/>
    </source>
</evidence>
<proteinExistence type="inferred from homology"/>
<dbReference type="WBParaSite" id="jg25224">
    <property type="protein sequence ID" value="jg25224"/>
    <property type="gene ID" value="jg25224"/>
</dbReference>
<name>A0A915E1L0_9BILA</name>
<evidence type="ECO:0000256" key="3">
    <source>
        <dbReference type="RuleBase" id="RU000454"/>
    </source>
</evidence>
<dbReference type="InterPro" id="IPR001969">
    <property type="entry name" value="Aspartic_peptidase_AS"/>
</dbReference>
<keyword evidence="3" id="KW-0064">Aspartyl protease</keyword>
<dbReference type="InterPro" id="IPR033121">
    <property type="entry name" value="PEPTIDASE_A1"/>
</dbReference>
<dbReference type="PANTHER" id="PTHR47966:SF45">
    <property type="entry name" value="PEPTIDASE A1 DOMAIN-CONTAINING PROTEIN"/>
    <property type="match status" value="1"/>
</dbReference>
<keyword evidence="3" id="KW-0645">Protease</keyword>